<dbReference type="PANTHER" id="PTHR43102">
    <property type="entry name" value="SLR1143 PROTEIN"/>
    <property type="match status" value="1"/>
</dbReference>
<dbReference type="InterPro" id="IPR003018">
    <property type="entry name" value="GAF"/>
</dbReference>
<dbReference type="Pfam" id="PF01590">
    <property type="entry name" value="GAF"/>
    <property type="match status" value="1"/>
</dbReference>
<evidence type="ECO:0000313" key="7">
    <source>
        <dbReference type="Proteomes" id="UP000199440"/>
    </source>
</evidence>
<dbReference type="InterPro" id="IPR003661">
    <property type="entry name" value="HisK_dim/P_dom"/>
</dbReference>
<dbReference type="Pfam" id="PF00512">
    <property type="entry name" value="HisKA"/>
    <property type="match status" value="1"/>
</dbReference>
<accession>A0A1G9UGD9</accession>
<protein>
    <recommendedName>
        <fullName evidence="2">histidine kinase</fullName>
        <ecNumber evidence="2">2.7.13.3</ecNumber>
    </recommendedName>
</protein>
<dbReference type="GO" id="GO:0000155">
    <property type="term" value="F:phosphorelay sensor kinase activity"/>
    <property type="evidence" value="ECO:0007669"/>
    <property type="project" value="InterPro"/>
</dbReference>
<dbReference type="Proteomes" id="UP000199440">
    <property type="component" value="Unassembled WGS sequence"/>
</dbReference>
<evidence type="ECO:0000256" key="2">
    <source>
        <dbReference type="ARBA" id="ARBA00012438"/>
    </source>
</evidence>
<evidence type="ECO:0000256" key="3">
    <source>
        <dbReference type="ARBA" id="ARBA00022553"/>
    </source>
</evidence>
<proteinExistence type="predicted"/>
<evidence type="ECO:0000259" key="5">
    <source>
        <dbReference type="PROSITE" id="PS50109"/>
    </source>
</evidence>
<dbReference type="Gene3D" id="3.30.450.40">
    <property type="match status" value="1"/>
</dbReference>
<comment type="catalytic activity">
    <reaction evidence="1">
        <text>ATP + protein L-histidine = ADP + protein N-phospho-L-histidine.</text>
        <dbReference type="EC" id="2.7.13.3"/>
    </reaction>
</comment>
<dbReference type="SMART" id="SM00387">
    <property type="entry name" value="HATPase_c"/>
    <property type="match status" value="1"/>
</dbReference>
<keyword evidence="4" id="KW-0175">Coiled coil</keyword>
<keyword evidence="7" id="KW-1185">Reference proteome</keyword>
<feature type="coiled-coil region" evidence="4">
    <location>
        <begin position="159"/>
        <end position="189"/>
    </location>
</feature>
<dbReference type="PANTHER" id="PTHR43102:SF2">
    <property type="entry name" value="GAF DOMAIN-CONTAINING PROTEIN"/>
    <property type="match status" value="1"/>
</dbReference>
<evidence type="ECO:0000256" key="1">
    <source>
        <dbReference type="ARBA" id="ARBA00000085"/>
    </source>
</evidence>
<dbReference type="PROSITE" id="PS50109">
    <property type="entry name" value="HIS_KIN"/>
    <property type="match status" value="1"/>
</dbReference>
<dbReference type="SMART" id="SM00065">
    <property type="entry name" value="GAF"/>
    <property type="match status" value="1"/>
</dbReference>
<dbReference type="InterPro" id="IPR029016">
    <property type="entry name" value="GAF-like_dom_sf"/>
</dbReference>
<feature type="domain" description="Histidine kinase" evidence="5">
    <location>
        <begin position="189"/>
        <end position="401"/>
    </location>
</feature>
<dbReference type="CDD" id="cd00082">
    <property type="entry name" value="HisKA"/>
    <property type="match status" value="1"/>
</dbReference>
<name>A0A1G9UGD9_9FLAO</name>
<sequence length="401" mass="44889">MKPPKNHDRESERLKLLESYSILDTLPETEYDNLTALASEICNMPISLVSLLDDKRQWFKSHFGVDATETPKEYAFCGHAINSSSDEVFMIEDARKDERFNDNPLVTNDPHVVFYAGVPLKNSEGLPIGTLCVIDNKPNKLSKSQINALTILSDQVMILLELRKNKIELEKANRELKENNIELERFAHVAAHDLKSPLNNISALAEYLDKDYGAKIDANGRTLIRLIKNSSETLKKLIVGLLEYSKSSQLGKENDSKIDLKILRDDIAGLFSAEFKCDIILKSDLEYIIANKTAIEQILINLLANALKYSDKELTEVELEIKKVMVGYQISVKDNGSGILKKDQEKIFQIFETLSHKDRLGRSGNGIGLATVKKVVGNLGGEIFVESEIGKGSKFVFTVAD</sequence>
<dbReference type="Gene3D" id="3.30.565.10">
    <property type="entry name" value="Histidine kinase-like ATPase, C-terminal domain"/>
    <property type="match status" value="1"/>
</dbReference>
<keyword evidence="6" id="KW-0418">Kinase</keyword>
<dbReference type="RefSeq" id="WP_089892851.1">
    <property type="nucleotide sequence ID" value="NZ_FNGV01000011.1"/>
</dbReference>
<dbReference type="InterPro" id="IPR005467">
    <property type="entry name" value="His_kinase_dom"/>
</dbReference>
<dbReference type="PRINTS" id="PR00344">
    <property type="entry name" value="BCTRLSENSOR"/>
</dbReference>
<dbReference type="OrthoDB" id="9811889at2"/>
<gene>
    <name evidence="6" type="ORF">SAMN04488514_11121</name>
</gene>
<dbReference type="InterPro" id="IPR036097">
    <property type="entry name" value="HisK_dim/P_sf"/>
</dbReference>
<dbReference type="SMART" id="SM00388">
    <property type="entry name" value="HisKA"/>
    <property type="match status" value="1"/>
</dbReference>
<dbReference type="EC" id="2.7.13.3" evidence="2"/>
<dbReference type="AlphaFoldDB" id="A0A1G9UGD9"/>
<reference evidence="6 7" key="1">
    <citation type="submission" date="2016-10" db="EMBL/GenBank/DDBJ databases">
        <authorList>
            <person name="de Groot N.N."/>
        </authorList>
    </citation>
    <scope>NUCLEOTIDE SEQUENCE [LARGE SCALE GENOMIC DNA]</scope>
    <source>
        <strain evidence="6 7">DSM 19886</strain>
    </source>
</reference>
<dbReference type="STRING" id="192904.SAMN04488514_11121"/>
<keyword evidence="3" id="KW-0597">Phosphoprotein</keyword>
<dbReference type="InterPro" id="IPR003594">
    <property type="entry name" value="HATPase_dom"/>
</dbReference>
<organism evidence="6 7">
    <name type="scientific">Kriegella aquimaris</name>
    <dbReference type="NCBI Taxonomy" id="192904"/>
    <lineage>
        <taxon>Bacteria</taxon>
        <taxon>Pseudomonadati</taxon>
        <taxon>Bacteroidota</taxon>
        <taxon>Flavobacteriia</taxon>
        <taxon>Flavobacteriales</taxon>
        <taxon>Flavobacteriaceae</taxon>
        <taxon>Kriegella</taxon>
    </lineage>
</organism>
<dbReference type="SUPFAM" id="SSF55874">
    <property type="entry name" value="ATPase domain of HSP90 chaperone/DNA topoisomerase II/histidine kinase"/>
    <property type="match status" value="1"/>
</dbReference>
<dbReference type="SUPFAM" id="SSF47384">
    <property type="entry name" value="Homodimeric domain of signal transducing histidine kinase"/>
    <property type="match status" value="1"/>
</dbReference>
<dbReference type="EMBL" id="FNGV01000011">
    <property type="protein sequence ID" value="SDM59002.1"/>
    <property type="molecule type" value="Genomic_DNA"/>
</dbReference>
<dbReference type="InterPro" id="IPR004358">
    <property type="entry name" value="Sig_transdc_His_kin-like_C"/>
</dbReference>
<dbReference type="InterPro" id="IPR036890">
    <property type="entry name" value="HATPase_C_sf"/>
</dbReference>
<dbReference type="SUPFAM" id="SSF55781">
    <property type="entry name" value="GAF domain-like"/>
    <property type="match status" value="1"/>
</dbReference>
<keyword evidence="6" id="KW-0808">Transferase</keyword>
<dbReference type="Gene3D" id="1.10.287.130">
    <property type="match status" value="1"/>
</dbReference>
<evidence type="ECO:0000256" key="4">
    <source>
        <dbReference type="SAM" id="Coils"/>
    </source>
</evidence>
<dbReference type="Pfam" id="PF02518">
    <property type="entry name" value="HATPase_c"/>
    <property type="match status" value="1"/>
</dbReference>
<evidence type="ECO:0000313" key="6">
    <source>
        <dbReference type="EMBL" id="SDM59002.1"/>
    </source>
</evidence>